<dbReference type="InterPro" id="IPR000504">
    <property type="entry name" value="RRM_dom"/>
</dbReference>
<dbReference type="Gene3D" id="3.30.70.330">
    <property type="match status" value="1"/>
</dbReference>
<dbReference type="PROSITE" id="PS50102">
    <property type="entry name" value="RRM"/>
    <property type="match status" value="1"/>
</dbReference>
<feature type="compositionally biased region" description="Basic and acidic residues" evidence="2">
    <location>
        <begin position="444"/>
        <end position="463"/>
    </location>
</feature>
<dbReference type="InterPro" id="IPR012677">
    <property type="entry name" value="Nucleotide-bd_a/b_plait_sf"/>
</dbReference>
<evidence type="ECO:0000313" key="5">
    <source>
        <dbReference type="WBParaSite" id="SMUV_0000021801-mRNA-1"/>
    </source>
</evidence>
<reference evidence="5" key="1">
    <citation type="submission" date="2016-04" db="UniProtKB">
        <authorList>
            <consortium name="WormBaseParasite"/>
        </authorList>
    </citation>
    <scope>IDENTIFICATION</scope>
</reference>
<feature type="region of interest" description="Disordered" evidence="2">
    <location>
        <begin position="216"/>
        <end position="286"/>
    </location>
</feature>
<feature type="compositionally biased region" description="Basic residues" evidence="2">
    <location>
        <begin position="260"/>
        <end position="277"/>
    </location>
</feature>
<feature type="compositionally biased region" description="Low complexity" evidence="2">
    <location>
        <begin position="247"/>
        <end position="259"/>
    </location>
</feature>
<dbReference type="PANTHER" id="PTHR48034">
    <property type="entry name" value="TRANSFORMER-2 SEX-DETERMINING PROTEIN-RELATED"/>
    <property type="match status" value="1"/>
</dbReference>
<accession>A0A0N5A838</accession>
<dbReference type="STRING" id="451379.A0A0N5A838"/>
<dbReference type="SUPFAM" id="SSF54928">
    <property type="entry name" value="RNA-binding domain, RBD"/>
    <property type="match status" value="1"/>
</dbReference>
<dbReference type="InterPro" id="IPR050441">
    <property type="entry name" value="RBM"/>
</dbReference>
<feature type="region of interest" description="Disordered" evidence="2">
    <location>
        <begin position="431"/>
        <end position="463"/>
    </location>
</feature>
<evidence type="ECO:0000259" key="3">
    <source>
        <dbReference type="PROSITE" id="PS50102"/>
    </source>
</evidence>
<dbReference type="SMART" id="SM00360">
    <property type="entry name" value="RRM"/>
    <property type="match status" value="1"/>
</dbReference>
<name>A0A0N5A838_9BILA</name>
<feature type="compositionally biased region" description="Basic residues" evidence="2">
    <location>
        <begin position="167"/>
        <end position="182"/>
    </location>
</feature>
<dbReference type="Pfam" id="PF15375">
    <property type="entry name" value="FSAF1"/>
    <property type="match status" value="1"/>
</dbReference>
<feature type="domain" description="RRM" evidence="3">
    <location>
        <begin position="290"/>
        <end position="368"/>
    </location>
</feature>
<keyword evidence="4" id="KW-1185">Reference proteome</keyword>
<dbReference type="Pfam" id="PF00076">
    <property type="entry name" value="RRM_1"/>
    <property type="match status" value="1"/>
</dbReference>
<evidence type="ECO:0000256" key="2">
    <source>
        <dbReference type="SAM" id="MobiDB-lite"/>
    </source>
</evidence>
<organism evidence="4 5">
    <name type="scientific">Syphacia muris</name>
    <dbReference type="NCBI Taxonomy" id="451379"/>
    <lineage>
        <taxon>Eukaryota</taxon>
        <taxon>Metazoa</taxon>
        <taxon>Ecdysozoa</taxon>
        <taxon>Nematoda</taxon>
        <taxon>Chromadorea</taxon>
        <taxon>Rhabditida</taxon>
        <taxon>Spirurina</taxon>
        <taxon>Oxyuridomorpha</taxon>
        <taxon>Oxyuroidea</taxon>
        <taxon>Oxyuridae</taxon>
        <taxon>Syphacia</taxon>
    </lineage>
</organism>
<evidence type="ECO:0000256" key="1">
    <source>
        <dbReference type="PROSITE-ProRule" id="PRU00176"/>
    </source>
</evidence>
<proteinExistence type="predicted"/>
<dbReference type="WBParaSite" id="SMUV_0000021801-mRNA-1">
    <property type="protein sequence ID" value="SMUV_0000021801-mRNA-1"/>
    <property type="gene ID" value="SMUV_0000021801"/>
</dbReference>
<protein>
    <submittedName>
        <fullName evidence="5">RRM domain-containing protein</fullName>
    </submittedName>
</protein>
<evidence type="ECO:0000313" key="4">
    <source>
        <dbReference type="Proteomes" id="UP000046393"/>
    </source>
</evidence>
<dbReference type="GO" id="GO:0003723">
    <property type="term" value="F:RNA binding"/>
    <property type="evidence" value="ECO:0007669"/>
    <property type="project" value="UniProtKB-UniRule"/>
</dbReference>
<feature type="region of interest" description="Disordered" evidence="2">
    <location>
        <begin position="164"/>
        <end position="185"/>
    </location>
</feature>
<dbReference type="InterPro" id="IPR035979">
    <property type="entry name" value="RBD_domain_sf"/>
</dbReference>
<dbReference type="Proteomes" id="UP000046393">
    <property type="component" value="Unplaced"/>
</dbReference>
<dbReference type="AlphaFoldDB" id="A0A0N5A838"/>
<dbReference type="InterPro" id="IPR027973">
    <property type="entry name" value="FSAF1-like"/>
</dbReference>
<keyword evidence="1" id="KW-0694">RNA-binding</keyword>
<sequence length="463" mass="53442">MMDDWGCVKEEDSFFSSGTQKSLDELVESLVSKSGGIDADFGNSNIFSLANGISKNVEIVSYADDRPTATGFAPKILKKTTGVLSNDMQRQSLKRVTFEVEKFAAEECGNSSERNDARARLALQLGAKPVKKPYMNYKALKAKLVNDKLAAKDGSKQTKLCALRSAVMRKKGTKTKKNRKQEKKGEQMKINYVILCSEMNNFSCLMWKEEKSSEHRSVEDDVDIGCDQSDSKSDDVIVGSEDGSPLRSVTQSRSTSRSRSQSRSRRVRSRSRTRRNSGRFSRRDDPEPSRCLGVFGLSLYTTERDLKELFSQYGSVGNVQLVFDHPTGRSRGFGFVYFEKLEDAVIAKEQVAGTEIDGHKVRVDFSITKRAHTPTPGIYMGAPEKHRLRRVRRSPYRRSYSYRNRYRYSPRDYYRYRGNFDDRFGRYSPYRTSGYYRRSPSPRYYEERRRRRSRSYERDREYY</sequence>
<dbReference type="CDD" id="cd12363">
    <property type="entry name" value="RRM_TRA2"/>
    <property type="match status" value="1"/>
</dbReference>
<feature type="compositionally biased region" description="Low complexity" evidence="2">
    <location>
        <begin position="431"/>
        <end position="443"/>
    </location>
</feature>